<comment type="caution">
    <text evidence="2">The sequence shown here is derived from an EMBL/GenBank/DDBJ whole genome shotgun (WGS) entry which is preliminary data.</text>
</comment>
<reference evidence="3" key="1">
    <citation type="journal article" date="2019" name="Int. J. Syst. Evol. Microbiol.">
        <title>The Global Catalogue of Microorganisms (GCM) 10K type strain sequencing project: providing services to taxonomists for standard genome sequencing and annotation.</title>
        <authorList>
            <consortium name="The Broad Institute Genomics Platform"/>
            <consortium name="The Broad Institute Genome Sequencing Center for Infectious Disease"/>
            <person name="Wu L."/>
            <person name="Ma J."/>
        </authorList>
    </citation>
    <scope>NUCLEOTIDE SEQUENCE [LARGE SCALE GENOMIC DNA]</scope>
    <source>
        <strain evidence="3">KACC 14249</strain>
    </source>
</reference>
<organism evidence="2 3">
    <name type="scientific">Angustibacter luteus</name>
    <dbReference type="NCBI Taxonomy" id="658456"/>
    <lineage>
        <taxon>Bacteria</taxon>
        <taxon>Bacillati</taxon>
        <taxon>Actinomycetota</taxon>
        <taxon>Actinomycetes</taxon>
        <taxon>Kineosporiales</taxon>
        <taxon>Kineosporiaceae</taxon>
    </lineage>
</organism>
<dbReference type="PRINTS" id="PR00111">
    <property type="entry name" value="ABHYDROLASE"/>
</dbReference>
<dbReference type="Pfam" id="PF00561">
    <property type="entry name" value="Abhydrolase_1"/>
    <property type="match status" value="1"/>
</dbReference>
<evidence type="ECO:0000259" key="1">
    <source>
        <dbReference type="Pfam" id="PF00561"/>
    </source>
</evidence>
<dbReference type="PANTHER" id="PTHR43798:SF5">
    <property type="entry name" value="MONOACYLGLYCEROL LIPASE ABHD6"/>
    <property type="match status" value="1"/>
</dbReference>
<accession>A0ABW1JES7</accession>
<proteinExistence type="predicted"/>
<feature type="domain" description="AB hydrolase-1" evidence="1">
    <location>
        <begin position="30"/>
        <end position="257"/>
    </location>
</feature>
<dbReference type="RefSeq" id="WP_345716235.1">
    <property type="nucleotide sequence ID" value="NZ_BAABFP010000004.1"/>
</dbReference>
<dbReference type="InterPro" id="IPR029058">
    <property type="entry name" value="AB_hydrolase_fold"/>
</dbReference>
<dbReference type="InterPro" id="IPR000073">
    <property type="entry name" value="AB_hydrolase_1"/>
</dbReference>
<dbReference type="GO" id="GO:0016787">
    <property type="term" value="F:hydrolase activity"/>
    <property type="evidence" value="ECO:0007669"/>
    <property type="project" value="UniProtKB-KW"/>
</dbReference>
<dbReference type="InterPro" id="IPR000639">
    <property type="entry name" value="Epox_hydrolase-like"/>
</dbReference>
<dbReference type="SUPFAM" id="SSF53474">
    <property type="entry name" value="alpha/beta-Hydrolases"/>
    <property type="match status" value="1"/>
</dbReference>
<protein>
    <submittedName>
        <fullName evidence="2">Alpha/beta fold hydrolase</fullName>
    </submittedName>
</protein>
<dbReference type="Proteomes" id="UP001596189">
    <property type="component" value="Unassembled WGS sequence"/>
</dbReference>
<evidence type="ECO:0000313" key="2">
    <source>
        <dbReference type="EMBL" id="MFC6007435.1"/>
    </source>
</evidence>
<name>A0ABW1JES7_9ACTN</name>
<dbReference type="PANTHER" id="PTHR43798">
    <property type="entry name" value="MONOACYLGLYCEROL LIPASE"/>
    <property type="match status" value="1"/>
</dbReference>
<evidence type="ECO:0000313" key="3">
    <source>
        <dbReference type="Proteomes" id="UP001596189"/>
    </source>
</evidence>
<gene>
    <name evidence="2" type="ORF">ACFQDO_09875</name>
</gene>
<dbReference type="EMBL" id="JBHSRD010000003">
    <property type="protein sequence ID" value="MFC6007435.1"/>
    <property type="molecule type" value="Genomic_DNA"/>
</dbReference>
<sequence length="273" mass="29821">MTETEIAISTRQVRVGLGHVRVRVTGQGEPLVLIMGIGGHLDMWTPLADQLPGRQLVMFDFPGTGGSTAPWFPPTMFHGALFVRLLLSRLGLQQVDIVGYSWGGLLAQAFAAQHPGKVRKLILACTGPGPICVPADPRVAARLLTPRRYYSSAYLAKIAAQTYGGEFRRQPGLVRAEAARRVDHPPGWIGYMWQLIAAGTFSVIPFAHRIKHPTLVLGGDDDPIVRTANQYFLHRILSQSEVQVIEKAGHLMLVDSPSTLAPIMETFLSAEEA</sequence>
<dbReference type="PRINTS" id="PR00412">
    <property type="entry name" value="EPOXHYDRLASE"/>
</dbReference>
<keyword evidence="2" id="KW-0378">Hydrolase</keyword>
<dbReference type="Gene3D" id="3.40.50.1820">
    <property type="entry name" value="alpha/beta hydrolase"/>
    <property type="match status" value="1"/>
</dbReference>
<keyword evidence="3" id="KW-1185">Reference proteome</keyword>
<dbReference type="InterPro" id="IPR050266">
    <property type="entry name" value="AB_hydrolase_sf"/>
</dbReference>